<evidence type="ECO:0000313" key="4">
    <source>
        <dbReference type="Proteomes" id="UP000223913"/>
    </source>
</evidence>
<organism evidence="3 4">
    <name type="scientific">Flavilitoribacter nigricans (strain ATCC 23147 / DSM 23189 / NBRC 102662 / NCIMB 1420 / SS-2)</name>
    <name type="common">Lewinella nigricans</name>
    <dbReference type="NCBI Taxonomy" id="1122177"/>
    <lineage>
        <taxon>Bacteria</taxon>
        <taxon>Pseudomonadati</taxon>
        <taxon>Bacteroidota</taxon>
        <taxon>Saprospiria</taxon>
        <taxon>Saprospirales</taxon>
        <taxon>Lewinellaceae</taxon>
        <taxon>Flavilitoribacter</taxon>
    </lineage>
</organism>
<dbReference type="SUPFAM" id="SSF49265">
    <property type="entry name" value="Fibronectin type III"/>
    <property type="match status" value="1"/>
</dbReference>
<sequence length="2026" mass="221655">MKRWLFPLLLMTTFCLLHPVTLSAQVYPFQAITTKNLDSDNFVEITWDYSEADDCPIDEIVFKDRCENTTVFVVLELINESSTGTRNLAFGPNHNFIIQGQQVYNCINSGGDYEECSSIGETIVTQPIFPPKNVLASEGYSPYSIEITWNKGTDLAETDVEYYIYRDGVHIATVEGNEYRFVDGNSLSPGADYEYSVSTVYKHDTSEESPLISDFGSTVFFNASDGDYYGRTALTFANSSKFADYVKVERWDGTGALEEIALLDVNATSYNDYTGIPGLKYTYYLTYFMPDGSNYILTESGYSKPNGVIRGTVKTLQGVGIPNVEIEVTPAAGNIGGGPGTNCSGSSYCATTDGAGYFEIDEIYYHASGEFVISPISDGSQQYEPASITRKLTMDNRTASDVDFIDLSAHTLSGTITYQDSGCGVSNVTMMVNGQDEGVRSAADGTWSYVVVGSGQYRFEPRYEDLEFQDGETESVISIFVDEDANDLDFTVLTNRQIEILVQSGCATPLGTSVEVSLTNTDGCFTTRNLTVGSDGRLVLTDLPPRDGYKLLVTKIEAPVLSEQSILDQFSAGISFDVKAPGTYEKLNVENTGTGTTVDTITEDFPTLKFIYRGVITTEIDFVAAGAELADCSAGTPYFDLPIVQKNVKYPLEIKVFEELGDQDCPVLEGVLLVQDEVSDRENSVEEIPIVNGIARYDMVAGEPNATTGNSGKDYQKYFAVEPTADFANGAPTTHWLILEGFVNVAPNFVTTTPEIPQLILHDPPGDNSYAFVEKGTTISTFIKNSILSGTSEGSFTDLSVGGQIDLGPSSAKAGSSVEMSLTQGTNESEEEGLISTITFTENFATSSLENFTGEGGDVYIGAALNQTYDIATEVSFNNCAVEIDSSLIFGLYDFATTFIYTESHIKNALLPQLQTLMSLSDTTTEAGRRQYNDYLADYNSWVVILEANASNRDNATEQFLSDENVSISAGATLSKSYTVLEGIETSYQYDVYLEDEMTESVDVSVSTIGLYLDTQNGSMITSSYEFSEFQSESEEVLRTIGYVIEDNDIGDAVTFNVYQDPDYDTPIFRLLSGSTSCPYEPNTAARDLPALSISPTVVNNIPFDGSGLYSCRIQNNSQTGESREYHVRVIGTSNPDGAIVRLAGNIINNSPVSVFVGPNNYADLVLTVERGPVADTYQDIQVMVYPPCEYELWQDGGNLVHADTISISANFESQCSQVSLVSPGNNWIVNQASNNVLPITIGGFDPNNAAFESVSAWIKKGNEGFTLLQEVPKASLTFPYHDLDLDLSAYSDGNYTVKVSANCNGGSLISYSNEISGVIDRSSLAPFGYPSPADGFLEQGEQIMVVFDQEISENLAGVEYSLKRLDTGIDLVVNGKVNGNVFLFELDENIDLFSAAYEGVELAARVHYLKSAESGNVQKYAVDWTFTVNAKPVFWDPEIINLVAPANSDFSFTANLKNLSHIPKTFSLDENFDPAVIKVPEWLSPAVTEGVILPYGEAKIDFAFDTSLPPGIYQGEVVALVDNKPMSLNITIEYLAERINWSVNTAAYENSMNLVMQFEVLPGSNKLSTDTRDLIAAFVNGEIRGVAPIEYVESAQVYRAFMTVYGAGGNQSEAIEFRFWTALDGREYGAIESVSFSEDAVTGSVAAPFILHPAGNFQVIPLRQGWNFVSLNVNPVSTDRSEVLKSIMNTSNRLVLKSLKSSSEYTATTGWQGNLKNVDPAMGYMLYLSDHADTLRIVGNALPLPYDLDVAGGWNWIGYAGQDPATTETTLQDLTPADGDLIKSQTEFATYQAVSGWTGSLATMNPGKGYKLQLGSSGTLTYRGGWELDPHAWEHNMVVTATIEDAVLPKRLGEEWILGAFVDGVCRGFTDFSDIDVLNEQRAFLLVYGQPEDAGKIIRYRLRNTRTGEELNIREATGFVPNGLIGAVLDPQPLHVEYFVEQVHFQLIPNPVRHSAQLLLDTNLDDIFTVELRSMDGRLLRTLVQQRFEAGKHRLPIDLGTLPGGVYLLQLTGNGIRQIQKIVKQ</sequence>
<reference evidence="3 4" key="1">
    <citation type="submission" date="2017-10" db="EMBL/GenBank/DDBJ databases">
        <title>The draft genome sequence of Lewinella nigricans NBRC 102662.</title>
        <authorList>
            <person name="Wang K."/>
        </authorList>
    </citation>
    <scope>NUCLEOTIDE SEQUENCE [LARGE SCALE GENOMIC DNA]</scope>
    <source>
        <strain evidence="3 4">NBRC 102662</strain>
    </source>
</reference>
<dbReference type="PROSITE" id="PS50853">
    <property type="entry name" value="FN3"/>
    <property type="match status" value="1"/>
</dbReference>
<feature type="chain" id="PRO_5012994201" description="Fibronectin type-III domain-containing protein" evidence="1">
    <location>
        <begin position="25"/>
        <end position="2026"/>
    </location>
</feature>
<gene>
    <name evidence="3" type="ORF">CRP01_24890</name>
</gene>
<evidence type="ECO:0000313" key="3">
    <source>
        <dbReference type="EMBL" id="PHN03788.1"/>
    </source>
</evidence>
<feature type="signal peptide" evidence="1">
    <location>
        <begin position="1"/>
        <end position="24"/>
    </location>
</feature>
<evidence type="ECO:0000259" key="2">
    <source>
        <dbReference type="PROSITE" id="PS50853"/>
    </source>
</evidence>
<proteinExistence type="predicted"/>
<keyword evidence="1" id="KW-0732">Signal</keyword>
<evidence type="ECO:0000256" key="1">
    <source>
        <dbReference type="SAM" id="SignalP"/>
    </source>
</evidence>
<feature type="domain" description="Fibronectin type-III" evidence="2">
    <location>
        <begin position="130"/>
        <end position="221"/>
    </location>
</feature>
<dbReference type="CDD" id="cd00063">
    <property type="entry name" value="FN3"/>
    <property type="match status" value="1"/>
</dbReference>
<protein>
    <recommendedName>
        <fullName evidence="2">Fibronectin type-III domain-containing protein</fullName>
    </recommendedName>
</protein>
<dbReference type="EMBL" id="PDUD01000029">
    <property type="protein sequence ID" value="PHN03788.1"/>
    <property type="molecule type" value="Genomic_DNA"/>
</dbReference>
<accession>A0A2D0N5W3</accession>
<comment type="caution">
    <text evidence="3">The sequence shown here is derived from an EMBL/GenBank/DDBJ whole genome shotgun (WGS) entry which is preliminary data.</text>
</comment>
<dbReference type="RefSeq" id="WP_099152820.1">
    <property type="nucleotide sequence ID" value="NZ_PDUD01000029.1"/>
</dbReference>
<keyword evidence="4" id="KW-1185">Reference proteome</keyword>
<dbReference type="InterPro" id="IPR026444">
    <property type="entry name" value="Secre_tail"/>
</dbReference>
<dbReference type="InterPro" id="IPR036116">
    <property type="entry name" value="FN3_sf"/>
</dbReference>
<dbReference type="InterPro" id="IPR003961">
    <property type="entry name" value="FN3_dom"/>
</dbReference>
<dbReference type="Gene3D" id="2.60.40.10">
    <property type="entry name" value="Immunoglobulins"/>
    <property type="match status" value="1"/>
</dbReference>
<dbReference type="Proteomes" id="UP000223913">
    <property type="component" value="Unassembled WGS sequence"/>
</dbReference>
<dbReference type="OrthoDB" id="976756at2"/>
<name>A0A2D0N5W3_FLAN2</name>
<dbReference type="InterPro" id="IPR013783">
    <property type="entry name" value="Ig-like_fold"/>
</dbReference>
<dbReference type="NCBIfam" id="TIGR04183">
    <property type="entry name" value="Por_Secre_tail"/>
    <property type="match status" value="1"/>
</dbReference>